<keyword evidence="2" id="KW-1185">Reference proteome</keyword>
<accession>A0A9Q1IZ60</accession>
<name>A0A9Q1IZ60_SYNKA</name>
<dbReference type="AlphaFoldDB" id="A0A9Q1IZ60"/>
<evidence type="ECO:0000313" key="2">
    <source>
        <dbReference type="Proteomes" id="UP001152622"/>
    </source>
</evidence>
<comment type="caution">
    <text evidence="1">The sequence shown here is derived from an EMBL/GenBank/DDBJ whole genome shotgun (WGS) entry which is preliminary data.</text>
</comment>
<dbReference type="Proteomes" id="UP001152622">
    <property type="component" value="Chromosome 5"/>
</dbReference>
<gene>
    <name evidence="1" type="ORF">SKAU_G00164060</name>
</gene>
<dbReference type="EMBL" id="JAINUF010000005">
    <property type="protein sequence ID" value="KAJ8359881.1"/>
    <property type="molecule type" value="Genomic_DNA"/>
</dbReference>
<organism evidence="1 2">
    <name type="scientific">Synaphobranchus kaupii</name>
    <name type="common">Kaup's arrowtooth eel</name>
    <dbReference type="NCBI Taxonomy" id="118154"/>
    <lineage>
        <taxon>Eukaryota</taxon>
        <taxon>Metazoa</taxon>
        <taxon>Chordata</taxon>
        <taxon>Craniata</taxon>
        <taxon>Vertebrata</taxon>
        <taxon>Euteleostomi</taxon>
        <taxon>Actinopterygii</taxon>
        <taxon>Neopterygii</taxon>
        <taxon>Teleostei</taxon>
        <taxon>Anguilliformes</taxon>
        <taxon>Synaphobranchidae</taxon>
        <taxon>Synaphobranchus</taxon>
    </lineage>
</organism>
<reference evidence="1" key="1">
    <citation type="journal article" date="2023" name="Science">
        <title>Genome structures resolve the early diversification of teleost fishes.</title>
        <authorList>
            <person name="Parey E."/>
            <person name="Louis A."/>
            <person name="Montfort J."/>
            <person name="Bouchez O."/>
            <person name="Roques C."/>
            <person name="Iampietro C."/>
            <person name="Lluch J."/>
            <person name="Castinel A."/>
            <person name="Donnadieu C."/>
            <person name="Desvignes T."/>
            <person name="Floi Bucao C."/>
            <person name="Jouanno E."/>
            <person name="Wen M."/>
            <person name="Mejri S."/>
            <person name="Dirks R."/>
            <person name="Jansen H."/>
            <person name="Henkel C."/>
            <person name="Chen W.J."/>
            <person name="Zahm M."/>
            <person name="Cabau C."/>
            <person name="Klopp C."/>
            <person name="Thompson A.W."/>
            <person name="Robinson-Rechavi M."/>
            <person name="Braasch I."/>
            <person name="Lecointre G."/>
            <person name="Bobe J."/>
            <person name="Postlethwait J.H."/>
            <person name="Berthelot C."/>
            <person name="Roest Crollius H."/>
            <person name="Guiguen Y."/>
        </authorList>
    </citation>
    <scope>NUCLEOTIDE SEQUENCE</scope>
    <source>
        <strain evidence="1">WJC10195</strain>
    </source>
</reference>
<proteinExistence type="predicted"/>
<evidence type="ECO:0000313" key="1">
    <source>
        <dbReference type="EMBL" id="KAJ8359881.1"/>
    </source>
</evidence>
<sequence>MAWTVSMVHQSVSKVREPSCSSVLLTQTASPIHTGTFLQTLLSPLLLEENCRTGVSSSMRHDLIGHLPALQSSNGVLSKQGGPFRLEQEVQLELNGFSCAPCCL</sequence>
<protein>
    <submittedName>
        <fullName evidence="1">Uncharacterized protein</fullName>
    </submittedName>
</protein>